<sequence length="252" mass="27179">MPTRTSPASSASATTSCWTASSACPSGCRSSTRGWHGDAGGRVPCRSPQRHHHLAPSRPGAAPCTSRPPFTVRDPAALQRVIREHPLGMLVMHGDGGLDADHLPFELDAAAGPHGTLTAHVARANPLWQRAAGCEVMVVFRGAQACISPNWYPGKHEAHRQVPSWNYEVVHAHGRLVVQDDERLVRGLVGRLTRRHEAAEPRPARPPPGGSSAPRRGRRPGPPFCSVLFRRVAWRGFCSSLPVCSRWPGPSG</sequence>
<proteinExistence type="predicted"/>
<gene>
    <name evidence="2" type="ORF">G7087_02130</name>
</gene>
<keyword evidence="3" id="KW-1185">Reference proteome</keyword>
<dbReference type="Pfam" id="PF04299">
    <property type="entry name" value="FMN_bind_2"/>
    <property type="match status" value="1"/>
</dbReference>
<evidence type="ECO:0000256" key="1">
    <source>
        <dbReference type="SAM" id="MobiDB-lite"/>
    </source>
</evidence>
<reference evidence="2 3" key="1">
    <citation type="submission" date="2020-03" db="EMBL/GenBank/DDBJ databases">
        <title>Rubrivivax benzoatilyticus JA2 (sequenced after 10 years sub-culturing).</title>
        <authorList>
            <person name="Gupta D."/>
            <person name="Chintalapati S."/>
            <person name="Chintalapati V.R."/>
        </authorList>
    </citation>
    <scope>NUCLEOTIDE SEQUENCE [LARGE SCALE GENOMIC DNA]</scope>
    <source>
        <strain evidence="2 3">JA2-Mal</strain>
    </source>
</reference>
<feature type="region of interest" description="Disordered" evidence="1">
    <location>
        <begin position="194"/>
        <end position="219"/>
    </location>
</feature>
<organism evidence="2 3">
    <name type="scientific">Rubrivivax benzoatilyticus</name>
    <dbReference type="NCBI Taxonomy" id="316997"/>
    <lineage>
        <taxon>Bacteria</taxon>
        <taxon>Pseudomonadati</taxon>
        <taxon>Pseudomonadota</taxon>
        <taxon>Betaproteobacteria</taxon>
        <taxon>Burkholderiales</taxon>
        <taxon>Sphaerotilaceae</taxon>
        <taxon>Rubrivivax</taxon>
    </lineage>
</organism>
<name>A0ABX0HSF3_9BURK</name>
<dbReference type="EMBL" id="JAAOCD010000001">
    <property type="protein sequence ID" value="NHK97165.1"/>
    <property type="molecule type" value="Genomic_DNA"/>
</dbReference>
<evidence type="ECO:0000313" key="2">
    <source>
        <dbReference type="EMBL" id="NHK97165.1"/>
    </source>
</evidence>
<accession>A0ABX0HSF3</accession>
<dbReference type="Proteomes" id="UP000802098">
    <property type="component" value="Unassembled WGS sequence"/>
</dbReference>
<dbReference type="PROSITE" id="PS51257">
    <property type="entry name" value="PROKAR_LIPOPROTEIN"/>
    <property type="match status" value="1"/>
</dbReference>
<dbReference type="InterPro" id="IPR007396">
    <property type="entry name" value="TR_PAI2-type"/>
</dbReference>
<dbReference type="PANTHER" id="PTHR35802">
    <property type="entry name" value="PROTEASE SYNTHASE AND SPORULATION PROTEIN PAI 2"/>
    <property type="match status" value="1"/>
</dbReference>
<dbReference type="InterPro" id="IPR012349">
    <property type="entry name" value="Split_barrel_FMN-bd"/>
</dbReference>
<evidence type="ECO:0000313" key="3">
    <source>
        <dbReference type="Proteomes" id="UP000802098"/>
    </source>
</evidence>
<dbReference type="SUPFAM" id="SSF50475">
    <property type="entry name" value="FMN-binding split barrel"/>
    <property type="match status" value="1"/>
</dbReference>
<feature type="region of interest" description="Disordered" evidence="1">
    <location>
        <begin position="29"/>
        <end position="70"/>
    </location>
</feature>
<dbReference type="Gene3D" id="2.30.110.10">
    <property type="entry name" value="Electron Transport, Fmn-binding Protein, Chain A"/>
    <property type="match status" value="1"/>
</dbReference>
<comment type="caution">
    <text evidence="2">The sequence shown here is derived from an EMBL/GenBank/DDBJ whole genome shotgun (WGS) entry which is preliminary data.</text>
</comment>
<protein>
    <submittedName>
        <fullName evidence="2">FMN-binding negative transcriptional regulator</fullName>
    </submittedName>
</protein>
<dbReference type="PANTHER" id="PTHR35802:SF1">
    <property type="entry name" value="PROTEASE SYNTHASE AND SPORULATION PROTEIN PAI 2"/>
    <property type="match status" value="1"/>
</dbReference>